<dbReference type="InterPro" id="IPR037257">
    <property type="entry name" value="T2SS_E_N_sf"/>
</dbReference>
<evidence type="ECO:0000313" key="10">
    <source>
        <dbReference type="Proteomes" id="UP000306113"/>
    </source>
</evidence>
<evidence type="ECO:0000256" key="1">
    <source>
        <dbReference type="ARBA" id="ARBA00004141"/>
    </source>
</evidence>
<evidence type="ECO:0000256" key="2">
    <source>
        <dbReference type="ARBA" id="ARBA00022676"/>
    </source>
</evidence>
<evidence type="ECO:0000256" key="4">
    <source>
        <dbReference type="ARBA" id="ARBA00022692"/>
    </source>
</evidence>
<evidence type="ECO:0000256" key="3">
    <source>
        <dbReference type="ARBA" id="ARBA00022679"/>
    </source>
</evidence>
<organism evidence="9 10">
    <name type="scientific">Thalassobius vesicularis</name>
    <dbReference type="NCBI Taxonomy" id="1294297"/>
    <lineage>
        <taxon>Bacteria</taxon>
        <taxon>Pseudomonadati</taxon>
        <taxon>Pseudomonadota</taxon>
        <taxon>Alphaproteobacteria</taxon>
        <taxon>Rhodobacterales</taxon>
        <taxon>Roseobacteraceae</taxon>
        <taxon>Thalassovita</taxon>
    </lineage>
</organism>
<dbReference type="InterPro" id="IPR029044">
    <property type="entry name" value="Nucleotide-diphossugar_trans"/>
</dbReference>
<keyword evidence="6 7" id="KW-0472">Membrane</keyword>
<evidence type="ECO:0000256" key="6">
    <source>
        <dbReference type="ARBA" id="ARBA00023136"/>
    </source>
</evidence>
<dbReference type="OrthoDB" id="7431422at2"/>
<accession>A0A4S3MBB2</accession>
<keyword evidence="4 7" id="KW-0812">Transmembrane</keyword>
<evidence type="ECO:0000259" key="8">
    <source>
        <dbReference type="Pfam" id="PF05157"/>
    </source>
</evidence>
<feature type="transmembrane region" description="Helical" evidence="7">
    <location>
        <begin position="181"/>
        <end position="202"/>
    </location>
</feature>
<feature type="transmembrane region" description="Helical" evidence="7">
    <location>
        <begin position="518"/>
        <end position="538"/>
    </location>
</feature>
<feature type="transmembrane region" description="Helical" evidence="7">
    <location>
        <begin position="157"/>
        <end position="175"/>
    </location>
</feature>
<gene>
    <name evidence="9" type="ORF">E7681_04005</name>
</gene>
<dbReference type="InterPro" id="IPR007831">
    <property type="entry name" value="T2SS_GspE_N"/>
</dbReference>
<feature type="transmembrane region" description="Helical" evidence="7">
    <location>
        <begin position="477"/>
        <end position="498"/>
    </location>
</feature>
<comment type="subcellular location">
    <subcellularLocation>
        <location evidence="1">Membrane</location>
        <topology evidence="1">Multi-pass membrane protein</topology>
    </subcellularLocation>
</comment>
<comment type="caution">
    <text evidence="9">The sequence shown here is derived from an EMBL/GenBank/DDBJ whole genome shotgun (WGS) entry which is preliminary data.</text>
</comment>
<dbReference type="GO" id="GO:0016757">
    <property type="term" value="F:glycosyltransferase activity"/>
    <property type="evidence" value="ECO:0007669"/>
    <property type="project" value="UniProtKB-KW"/>
</dbReference>
<keyword evidence="3 9" id="KW-0808">Transferase</keyword>
<evidence type="ECO:0000256" key="5">
    <source>
        <dbReference type="ARBA" id="ARBA00022989"/>
    </source>
</evidence>
<dbReference type="SUPFAM" id="SSF160246">
    <property type="entry name" value="EspE N-terminal domain-like"/>
    <property type="match status" value="1"/>
</dbReference>
<name>A0A4S3MBB2_9RHOB</name>
<dbReference type="GO" id="GO:0016020">
    <property type="term" value="C:membrane"/>
    <property type="evidence" value="ECO:0007669"/>
    <property type="project" value="UniProtKB-SubCell"/>
</dbReference>
<keyword evidence="5 7" id="KW-1133">Transmembrane helix</keyword>
<dbReference type="Gene3D" id="3.90.550.10">
    <property type="entry name" value="Spore Coat Polysaccharide Biosynthesis Protein SpsA, Chain A"/>
    <property type="match status" value="1"/>
</dbReference>
<evidence type="ECO:0000256" key="7">
    <source>
        <dbReference type="SAM" id="Phobius"/>
    </source>
</evidence>
<dbReference type="InterPro" id="IPR050321">
    <property type="entry name" value="Glycosyltr_2/OpgH_subfam"/>
</dbReference>
<keyword evidence="2" id="KW-0328">Glycosyltransferase</keyword>
<dbReference type="Pfam" id="PF13641">
    <property type="entry name" value="Glyco_tranf_2_3"/>
    <property type="match status" value="1"/>
</dbReference>
<feature type="domain" description="Type II secretion system protein GspE N-terminal" evidence="8">
    <location>
        <begin position="48"/>
        <end position="133"/>
    </location>
</feature>
<dbReference type="SUPFAM" id="SSF53448">
    <property type="entry name" value="Nucleotide-diphospho-sugar transferases"/>
    <property type="match status" value="1"/>
</dbReference>
<dbReference type="AlphaFoldDB" id="A0A4S3MBB2"/>
<protein>
    <submittedName>
        <fullName evidence="9">Glycosyltransferase</fullName>
    </submittedName>
</protein>
<dbReference type="PANTHER" id="PTHR43867">
    <property type="entry name" value="CELLULOSE SYNTHASE CATALYTIC SUBUNIT A [UDP-FORMING]"/>
    <property type="match status" value="1"/>
</dbReference>
<feature type="transmembrane region" description="Helical" evidence="7">
    <location>
        <begin position="550"/>
        <end position="572"/>
    </location>
</feature>
<dbReference type="CDD" id="cd06427">
    <property type="entry name" value="CESA_like_2"/>
    <property type="match status" value="1"/>
</dbReference>
<dbReference type="Proteomes" id="UP000306113">
    <property type="component" value="Unassembled WGS sequence"/>
</dbReference>
<keyword evidence="10" id="KW-1185">Reference proteome</keyword>
<reference evidence="9 10" key="1">
    <citation type="submission" date="2019-04" db="EMBL/GenBank/DDBJ databases">
        <title>Draft genome sequence of Youngimonas vesicularis.</title>
        <authorList>
            <person name="Hameed A."/>
        </authorList>
    </citation>
    <scope>NUCLEOTIDE SEQUENCE [LARGE SCALE GENOMIC DNA]</scope>
    <source>
        <strain evidence="9 10">CC-AMW-E</strain>
    </source>
</reference>
<sequence>MDAGVLSSAQMLRARADLASMEAELSDVLIARGILSAESAADWAADWLGAPRFSPDMMRPDATMVEQAGLLTCLHLSVLPLGRDGGVTLVATARAERFDRQMAGLPVDWGVIQPVIATQAEVQAALARLGRPALTQQAQARPPASESCRGWEGVTRLRILLTGLTLLCALMLTIWQPEWVFSLLTLWAGFTLVVAGALKLAAMVAHVTAPAPPPDPPLQPGQKRPRISVLVPLFRETEVATVLLKRLERLSYPKALLDVVLVLEETDTLTQEAIAASTLPHWMRVVVVPDGQPRTKPRAMNYALDFCRGDIIGIFDAEDAPEPDQLDKVAARFMAAPDDLVCLQGVLDYYNARQNWLARCFTIEYATWFRVMMPGLARLGFAIPLGGTTLYFRRAPLEQLGGWDAHNVTEDADLGFRLARHGYRTEMLHTTTREEANCRTVPWVKQRSRWLKGYMVTYMVHMRRPARLFRQLGAWKFLGFQAHFITALSQFLLAPLLWSMWLIVLGAYHPLSAVVPSGLIAAMGGMFFTVEICAMLAATLAVSGPAHRHLLLWIPSLHLYFPLGVLAAYKALYELVFAPFYWDKTNHGLSLPGSGVRGVQLQPGDESL</sequence>
<dbReference type="RefSeq" id="WP_136337989.1">
    <property type="nucleotide sequence ID" value="NZ_SSMD01000002.1"/>
</dbReference>
<evidence type="ECO:0000313" key="9">
    <source>
        <dbReference type="EMBL" id="THD75626.1"/>
    </source>
</evidence>
<dbReference type="Pfam" id="PF05157">
    <property type="entry name" value="MshEN"/>
    <property type="match status" value="1"/>
</dbReference>
<dbReference type="EMBL" id="SSMD01000002">
    <property type="protein sequence ID" value="THD75626.1"/>
    <property type="molecule type" value="Genomic_DNA"/>
</dbReference>
<dbReference type="PANTHER" id="PTHR43867:SF2">
    <property type="entry name" value="CELLULOSE SYNTHASE CATALYTIC SUBUNIT A [UDP-FORMING]"/>
    <property type="match status" value="1"/>
</dbReference>
<proteinExistence type="predicted"/>